<dbReference type="Pfam" id="PF00589">
    <property type="entry name" value="Phage_integrase"/>
    <property type="match status" value="1"/>
</dbReference>
<dbReference type="InterPro" id="IPR013762">
    <property type="entry name" value="Integrase-like_cat_sf"/>
</dbReference>
<dbReference type="GO" id="GO:0006310">
    <property type="term" value="P:DNA recombination"/>
    <property type="evidence" value="ECO:0007669"/>
    <property type="project" value="UniProtKB-KW"/>
</dbReference>
<comment type="caution">
    <text evidence="7">The sequence shown here is derived from an EMBL/GenBank/DDBJ whole genome shotgun (WGS) entry which is preliminary data.</text>
</comment>
<dbReference type="InterPro" id="IPR044068">
    <property type="entry name" value="CB"/>
</dbReference>
<keyword evidence="2 4" id="KW-0238">DNA-binding</keyword>
<dbReference type="SUPFAM" id="SSF56349">
    <property type="entry name" value="DNA breaking-rejoining enzymes"/>
    <property type="match status" value="1"/>
</dbReference>
<dbReference type="STRING" id="1850517.A8708_30235"/>
<accession>A0A198AK76</accession>
<evidence type="ECO:0000313" key="8">
    <source>
        <dbReference type="Proteomes" id="UP000078454"/>
    </source>
</evidence>
<dbReference type="InterPro" id="IPR010998">
    <property type="entry name" value="Integrase_recombinase_N"/>
</dbReference>
<organism evidence="7 8">
    <name type="scientific">Paenibacillus oryzisoli</name>
    <dbReference type="NCBI Taxonomy" id="1850517"/>
    <lineage>
        <taxon>Bacteria</taxon>
        <taxon>Bacillati</taxon>
        <taxon>Bacillota</taxon>
        <taxon>Bacilli</taxon>
        <taxon>Bacillales</taxon>
        <taxon>Paenibacillaceae</taxon>
        <taxon>Paenibacillus</taxon>
    </lineage>
</organism>
<sequence length="372" mass="42235">MKDPVTGKRKQKESTGFTSAKAAEKEGIRIQASLMEGLYVEKVKVTVGQWCDDWLVWYTSTGRVKQSTIDSRSTSIGMLKAEIGGLYLQELTDEIYQNTLLKMVKKYKPNTLTLFHGVAGMIFKRAVQKEKLKVNPAQYAYIPKKVQSLEEREASKTLPRFLEKNELKLFLDAVEGVQFRRVFELLAYSGLRIGELSALFVTDFSKDEGTIEISKTRYSNGNITEYELLSPKTKSSDRTVHLSKKAISAINSQINWRKSFAFSKGTRFYQLRTFLFVMEKRVPGYPLTNTIISANMYRALKKAGLPLSLTPHSLRHTYTSLMAEAGAELDTIQAQLGHKKGSDITRAIYLHVTKAREKRDVQRLDAFLDSND</sequence>
<feature type="domain" description="Tyr recombinase" evidence="5">
    <location>
        <begin position="157"/>
        <end position="362"/>
    </location>
</feature>
<keyword evidence="8" id="KW-1185">Reference proteome</keyword>
<dbReference type="InterPro" id="IPR002104">
    <property type="entry name" value="Integrase_catalytic"/>
</dbReference>
<evidence type="ECO:0000256" key="1">
    <source>
        <dbReference type="ARBA" id="ARBA00008857"/>
    </source>
</evidence>
<feature type="domain" description="Core-binding (CB)" evidence="6">
    <location>
        <begin position="45"/>
        <end position="127"/>
    </location>
</feature>
<protein>
    <recommendedName>
        <fullName evidence="9">Tyr recombinase domain-containing protein</fullName>
    </recommendedName>
</protein>
<evidence type="ECO:0000256" key="3">
    <source>
        <dbReference type="ARBA" id="ARBA00023172"/>
    </source>
</evidence>
<dbReference type="EMBL" id="LYPB01000049">
    <property type="protein sequence ID" value="OAS21441.1"/>
    <property type="molecule type" value="Genomic_DNA"/>
</dbReference>
<evidence type="ECO:0000256" key="2">
    <source>
        <dbReference type="ARBA" id="ARBA00023125"/>
    </source>
</evidence>
<evidence type="ECO:0000256" key="4">
    <source>
        <dbReference type="PROSITE-ProRule" id="PRU01248"/>
    </source>
</evidence>
<dbReference type="Gene3D" id="1.10.443.10">
    <property type="entry name" value="Intergrase catalytic core"/>
    <property type="match status" value="1"/>
</dbReference>
<dbReference type="GO" id="GO:0015074">
    <property type="term" value="P:DNA integration"/>
    <property type="evidence" value="ECO:0007669"/>
    <property type="project" value="InterPro"/>
</dbReference>
<dbReference type="PANTHER" id="PTHR30349:SF64">
    <property type="entry name" value="PROPHAGE INTEGRASE INTD-RELATED"/>
    <property type="match status" value="1"/>
</dbReference>
<dbReference type="InterPro" id="IPR050090">
    <property type="entry name" value="Tyrosine_recombinase_XerCD"/>
</dbReference>
<dbReference type="PROSITE" id="PS51898">
    <property type="entry name" value="TYR_RECOMBINASE"/>
    <property type="match status" value="1"/>
</dbReference>
<evidence type="ECO:0000259" key="6">
    <source>
        <dbReference type="PROSITE" id="PS51900"/>
    </source>
</evidence>
<dbReference type="PROSITE" id="PS51900">
    <property type="entry name" value="CB"/>
    <property type="match status" value="1"/>
</dbReference>
<evidence type="ECO:0000313" key="7">
    <source>
        <dbReference type="EMBL" id="OAS21441.1"/>
    </source>
</evidence>
<evidence type="ECO:0008006" key="9">
    <source>
        <dbReference type="Google" id="ProtNLM"/>
    </source>
</evidence>
<dbReference type="InterPro" id="IPR011010">
    <property type="entry name" value="DNA_brk_join_enz"/>
</dbReference>
<dbReference type="AlphaFoldDB" id="A0A198AK76"/>
<dbReference type="Proteomes" id="UP000078454">
    <property type="component" value="Unassembled WGS sequence"/>
</dbReference>
<dbReference type="Gene3D" id="1.10.150.130">
    <property type="match status" value="1"/>
</dbReference>
<dbReference type="CDD" id="cd01189">
    <property type="entry name" value="INT_ICEBs1_C_like"/>
    <property type="match status" value="1"/>
</dbReference>
<evidence type="ECO:0000259" key="5">
    <source>
        <dbReference type="PROSITE" id="PS51898"/>
    </source>
</evidence>
<comment type="similarity">
    <text evidence="1">Belongs to the 'phage' integrase family.</text>
</comment>
<dbReference type="PANTHER" id="PTHR30349">
    <property type="entry name" value="PHAGE INTEGRASE-RELATED"/>
    <property type="match status" value="1"/>
</dbReference>
<name>A0A198AK76_9BACL</name>
<proteinExistence type="inferred from homology"/>
<gene>
    <name evidence="7" type="ORF">A8708_30235</name>
</gene>
<keyword evidence="3" id="KW-0233">DNA recombination</keyword>
<reference evidence="7 8" key="1">
    <citation type="submission" date="2016-05" db="EMBL/GenBank/DDBJ databases">
        <title>Paenibacillus sp. 1ZS3-15 nov., isolated from the rhizosphere soil.</title>
        <authorList>
            <person name="Zhang X.X."/>
            <person name="Zhang J."/>
        </authorList>
    </citation>
    <scope>NUCLEOTIDE SEQUENCE [LARGE SCALE GENOMIC DNA]</scope>
    <source>
        <strain evidence="7 8">1ZS3-15</strain>
    </source>
</reference>
<dbReference type="GO" id="GO:0003677">
    <property type="term" value="F:DNA binding"/>
    <property type="evidence" value="ECO:0007669"/>
    <property type="project" value="UniProtKB-UniRule"/>
</dbReference>